<feature type="chain" id="PRO_5020202158" evidence="1">
    <location>
        <begin position="20"/>
        <end position="266"/>
    </location>
</feature>
<dbReference type="EMBL" id="SMSJ01000006">
    <property type="protein sequence ID" value="TDH63273.1"/>
    <property type="molecule type" value="Genomic_DNA"/>
</dbReference>
<accession>A0A4R5QJM3</accession>
<sequence>MLLALSAGLAASAALRAMAAPIVPPLDLDIPICRGGLRRVAEVPQRDALTPEAADADFLEKMGLLEGHLIVGRRLLEAGQARLAVPHFGHPIRELYTWLEPRLASRRVPGFERELEVMEAWAEGGNAGTDGRFGEAWTSLAPKLTRAKRAVDPQRLASARFMLGHVAMMVYDVASDYGESIERGRIVNVVEYHDSMGFLAYATQTVAEQQAAGRAPAEWVEAAGVLEELRRLAYAELLPPGRLPTSVSSVRSRSDRIQAIAARVQA</sequence>
<organism evidence="2 3">
    <name type="scientific">Dankookia rubra</name>
    <dbReference type="NCBI Taxonomy" id="1442381"/>
    <lineage>
        <taxon>Bacteria</taxon>
        <taxon>Pseudomonadati</taxon>
        <taxon>Pseudomonadota</taxon>
        <taxon>Alphaproteobacteria</taxon>
        <taxon>Acetobacterales</taxon>
        <taxon>Roseomonadaceae</taxon>
        <taxon>Dankookia</taxon>
    </lineage>
</organism>
<protein>
    <submittedName>
        <fullName evidence="2">Uncharacterized protein</fullName>
    </submittedName>
</protein>
<comment type="caution">
    <text evidence="2">The sequence shown here is derived from an EMBL/GenBank/DDBJ whole genome shotgun (WGS) entry which is preliminary data.</text>
</comment>
<feature type="signal peptide" evidence="1">
    <location>
        <begin position="1"/>
        <end position="19"/>
    </location>
</feature>
<name>A0A4R5QJM3_9PROT</name>
<dbReference type="RefSeq" id="WP_133288034.1">
    <property type="nucleotide sequence ID" value="NZ_SMSJ01000006.1"/>
</dbReference>
<dbReference type="AlphaFoldDB" id="A0A4R5QJM3"/>
<keyword evidence="1" id="KW-0732">Signal</keyword>
<reference evidence="2 3" key="1">
    <citation type="journal article" date="2016" name="J. Microbiol.">
        <title>Dankookia rubra gen. nov., sp. nov., an alphaproteobacterium isolated from sediment of a shallow stream.</title>
        <authorList>
            <person name="Kim W.H."/>
            <person name="Kim D.H."/>
            <person name="Kang K."/>
            <person name="Ahn T.Y."/>
        </authorList>
    </citation>
    <scope>NUCLEOTIDE SEQUENCE [LARGE SCALE GENOMIC DNA]</scope>
    <source>
        <strain evidence="2 3">JCM30602</strain>
    </source>
</reference>
<evidence type="ECO:0000313" key="3">
    <source>
        <dbReference type="Proteomes" id="UP000295096"/>
    </source>
</evidence>
<dbReference type="OrthoDB" id="7359338at2"/>
<dbReference type="Proteomes" id="UP000295096">
    <property type="component" value="Unassembled WGS sequence"/>
</dbReference>
<gene>
    <name evidence="2" type="ORF">E2C06_07840</name>
</gene>
<evidence type="ECO:0000313" key="2">
    <source>
        <dbReference type="EMBL" id="TDH63273.1"/>
    </source>
</evidence>
<evidence type="ECO:0000256" key="1">
    <source>
        <dbReference type="SAM" id="SignalP"/>
    </source>
</evidence>
<proteinExistence type="predicted"/>
<keyword evidence="3" id="KW-1185">Reference proteome</keyword>